<keyword evidence="1" id="KW-0175">Coiled coil</keyword>
<organism evidence="2 3">
    <name type="scientific">Pleurodeles waltl</name>
    <name type="common">Iberian ribbed newt</name>
    <dbReference type="NCBI Taxonomy" id="8319"/>
    <lineage>
        <taxon>Eukaryota</taxon>
        <taxon>Metazoa</taxon>
        <taxon>Chordata</taxon>
        <taxon>Craniata</taxon>
        <taxon>Vertebrata</taxon>
        <taxon>Euteleostomi</taxon>
        <taxon>Amphibia</taxon>
        <taxon>Batrachia</taxon>
        <taxon>Caudata</taxon>
        <taxon>Salamandroidea</taxon>
        <taxon>Salamandridae</taxon>
        <taxon>Pleurodelinae</taxon>
        <taxon>Pleurodeles</taxon>
    </lineage>
</organism>
<dbReference type="AlphaFoldDB" id="A0AAV7SCB7"/>
<feature type="coiled-coil region" evidence="1">
    <location>
        <begin position="81"/>
        <end position="108"/>
    </location>
</feature>
<sequence length="268" mass="29679">MQGISDHSPVVISLKGRKRDYATIPRIDPWYLRDQVIGEQLWEGTVLFKENVGLVSSRCILGEAFKVVLRGQAQALIGGKKKEKTLLIEALEREVGALEAQLPGDRSEELRRRFTATQTGLHELAENEARKYAQVTQRRLYDTGDQTSKLLAWLVCRDQKQRGVSEIMDESGGSKRSSPEIAEVFACYYEKLYSTKTPTTGDDCADLLKDMALLSLTEVGRESLKGELTTKEIGKAIGALQVGTAVGQNGLPVELYKALKSRVAPHLT</sequence>
<dbReference type="EMBL" id="JANPWB010000008">
    <property type="protein sequence ID" value="KAJ1162084.1"/>
    <property type="molecule type" value="Genomic_DNA"/>
</dbReference>
<comment type="caution">
    <text evidence="2">The sequence shown here is derived from an EMBL/GenBank/DDBJ whole genome shotgun (WGS) entry which is preliminary data.</text>
</comment>
<proteinExistence type="predicted"/>
<name>A0AAV7SCB7_PLEWA</name>
<accession>A0AAV7SCB7</accession>
<keyword evidence="3" id="KW-1185">Reference proteome</keyword>
<gene>
    <name evidence="2" type="ORF">NDU88_002562</name>
</gene>
<dbReference type="Proteomes" id="UP001066276">
    <property type="component" value="Chromosome 4_2"/>
</dbReference>
<evidence type="ECO:0000313" key="3">
    <source>
        <dbReference type="Proteomes" id="UP001066276"/>
    </source>
</evidence>
<evidence type="ECO:0000256" key="1">
    <source>
        <dbReference type="SAM" id="Coils"/>
    </source>
</evidence>
<evidence type="ECO:0000313" key="2">
    <source>
        <dbReference type="EMBL" id="KAJ1162084.1"/>
    </source>
</evidence>
<protein>
    <submittedName>
        <fullName evidence="2">Uncharacterized protein</fullName>
    </submittedName>
</protein>
<reference evidence="2" key="1">
    <citation type="journal article" date="2022" name="bioRxiv">
        <title>Sequencing and chromosome-scale assembly of the giantPleurodeles waltlgenome.</title>
        <authorList>
            <person name="Brown T."/>
            <person name="Elewa A."/>
            <person name="Iarovenko S."/>
            <person name="Subramanian E."/>
            <person name="Araus A.J."/>
            <person name="Petzold A."/>
            <person name="Susuki M."/>
            <person name="Suzuki K.-i.T."/>
            <person name="Hayashi T."/>
            <person name="Toyoda A."/>
            <person name="Oliveira C."/>
            <person name="Osipova E."/>
            <person name="Leigh N.D."/>
            <person name="Simon A."/>
            <person name="Yun M.H."/>
        </authorList>
    </citation>
    <scope>NUCLEOTIDE SEQUENCE</scope>
    <source>
        <strain evidence="2">20211129_DDA</strain>
        <tissue evidence="2">Liver</tissue>
    </source>
</reference>